<evidence type="ECO:0000256" key="1">
    <source>
        <dbReference type="SAM" id="MobiDB-lite"/>
    </source>
</evidence>
<proteinExistence type="predicted"/>
<feature type="compositionally biased region" description="Basic residues" evidence="1">
    <location>
        <begin position="792"/>
        <end position="802"/>
    </location>
</feature>
<gene>
    <name evidence="2" type="ORF">CKF59_03035</name>
</gene>
<dbReference type="EMBL" id="NRJF01000074">
    <property type="protein sequence ID" value="RIY36032.1"/>
    <property type="molecule type" value="Genomic_DNA"/>
</dbReference>
<feature type="region of interest" description="Disordered" evidence="1">
    <location>
        <begin position="849"/>
        <end position="900"/>
    </location>
</feature>
<organism evidence="2 3">
    <name type="scientific">Psittacicella gerlachiana</name>
    <dbReference type="NCBI Taxonomy" id="2028574"/>
    <lineage>
        <taxon>Bacteria</taxon>
        <taxon>Pseudomonadati</taxon>
        <taxon>Pseudomonadota</taxon>
        <taxon>Gammaproteobacteria</taxon>
        <taxon>Pasteurellales</taxon>
        <taxon>Psittacicellaceae</taxon>
        <taxon>Psittacicella</taxon>
    </lineage>
</organism>
<keyword evidence="3" id="KW-1185">Reference proteome</keyword>
<dbReference type="AlphaFoldDB" id="A0A3A1YD05"/>
<feature type="compositionally biased region" description="Polar residues" evidence="1">
    <location>
        <begin position="682"/>
        <end position="691"/>
    </location>
</feature>
<comment type="caution">
    <text evidence="2">The sequence shown here is derived from an EMBL/GenBank/DDBJ whole genome shotgun (WGS) entry which is preliminary data.</text>
</comment>
<feature type="compositionally biased region" description="Polar residues" evidence="1">
    <location>
        <begin position="525"/>
        <end position="535"/>
    </location>
</feature>
<feature type="compositionally biased region" description="Basic residues" evidence="1">
    <location>
        <begin position="712"/>
        <end position="726"/>
    </location>
</feature>
<evidence type="ECO:0000313" key="2">
    <source>
        <dbReference type="EMBL" id="RIY36032.1"/>
    </source>
</evidence>
<protein>
    <submittedName>
        <fullName evidence="2">Uncharacterized protein</fullName>
    </submittedName>
</protein>
<feature type="region of interest" description="Disordered" evidence="1">
    <location>
        <begin position="676"/>
        <end position="737"/>
    </location>
</feature>
<feature type="region of interest" description="Disordered" evidence="1">
    <location>
        <begin position="749"/>
        <end position="821"/>
    </location>
</feature>
<feature type="region of interest" description="Disordered" evidence="1">
    <location>
        <begin position="515"/>
        <end position="541"/>
    </location>
</feature>
<dbReference type="RefSeq" id="WP_147397100.1">
    <property type="nucleotide sequence ID" value="NZ_NRJF01000074.1"/>
</dbReference>
<dbReference type="Proteomes" id="UP000265964">
    <property type="component" value="Unassembled WGS sequence"/>
</dbReference>
<sequence length="937" mass="107860">MLTKREYKKIVDRLLKFRFTHTTGASSMRDLDLHRILQLAKELQTERQIFVRLADEKAQNFQDFLTQAQISRARLAQLSANIKSLSTFLDDAELIFTEIKEQIPLLHTYIVRCAQRANDWQENLRRFQNSAAASLPISTIKLSVAFANLLKALEGYAPSFKTYLKEHPNAGVEDYVFFCLQAYDELMQSAKDFNQFQFFKFLETVTADIAKPQAKVNYDALEVLLTSLYFSNEELVIRYYMEEMYLLIRNDRNYHQALRQHLSQEQISLPLADPDYLLYFQENSEDSELLKYLETLEQTPLFEHRVLESMQRKQFQLLGQYQQAFSAQENFLTSSYIADLLGKPQPEMPADLSFAPASKIKIDEQVFDKRHLHRLKAKDLTLAYIQETPLLRSMFAFMGYDVESPEFNAYELLFNPQEYIANGFSLPSDSQIRVKFLESKATAADYHAIKEMKDLAKVAVLANIYQAALYEKIYAEENDDPSPFYDLSTNEITKIFRLTLRRLFGDKNKSFADLDDYQQEENKPRSNLTSIPNKSPRSDEALRLARPEDFASYEDFEKFEADFFRDDEEDLATTRAHALSLQEDLEEEQDYLPQVLKRSTQILEQQKNDDFNFSFKELKEETIEGYTPAQVEYILRKFKERFNYLQIDFNDPNFSLKHLVQLAEITDFSTLEHTEEKESKKIMQSSVSPQQEAKVVPLDPQAKEPKKATSSKAKKASPNPKRRKKSSSPTPADLEKELELAAVKAWLHEPETTEVIDPQVDTPRTKQVESKAKSRTKNKGAEKATSEALPKAPRKFPQKRTSKSSTSTSQPPQDLTSEANLAAEADFNEIIGKLLSDVVSQEVDLAFEKKLTPQEITPAKAEKTKRKKTTSKQAQTTKNSANSQKSTTKINAKNKKNNKNNVNFLAEDTLSISISINDVLDTLENKTPKKKTSKKKN</sequence>
<name>A0A3A1YD05_9GAMM</name>
<accession>A0A3A1YD05</accession>
<feature type="compositionally biased region" description="Polar residues" evidence="1">
    <location>
        <begin position="879"/>
        <end position="888"/>
    </location>
</feature>
<evidence type="ECO:0000313" key="3">
    <source>
        <dbReference type="Proteomes" id="UP000265964"/>
    </source>
</evidence>
<feature type="compositionally biased region" description="Basic and acidic residues" evidence="1">
    <location>
        <begin position="763"/>
        <end position="772"/>
    </location>
</feature>
<reference evidence="2 3" key="1">
    <citation type="submission" date="2017-08" db="EMBL/GenBank/DDBJ databases">
        <title>Reclassification of Bisgaard taxon 37 and 44.</title>
        <authorList>
            <person name="Christensen H."/>
        </authorList>
    </citation>
    <scope>NUCLEOTIDE SEQUENCE [LARGE SCALE GENOMIC DNA]</scope>
    <source>
        <strain evidence="2 3">EEAB3T1</strain>
    </source>
</reference>
<feature type="compositionally biased region" description="Low complexity" evidence="1">
    <location>
        <begin position="803"/>
        <end position="813"/>
    </location>
</feature>
<dbReference type="OrthoDB" id="4069102at1224"/>